<comment type="caution">
    <text evidence="1">The sequence shown here is derived from an EMBL/GenBank/DDBJ whole genome shotgun (WGS) entry which is preliminary data.</text>
</comment>
<dbReference type="RefSeq" id="WP_377562046.1">
    <property type="nucleotide sequence ID" value="NZ_JBHTJZ010000005.1"/>
</dbReference>
<dbReference type="EC" id="2.4.-.-" evidence="1"/>
<keyword evidence="1" id="KW-0328">Glycosyltransferase</keyword>
<name>A0ABW3HLD7_9BACL</name>
<gene>
    <name evidence="1" type="ORF">ACFQ2I_02800</name>
</gene>
<dbReference type="EMBL" id="JBHTJZ010000005">
    <property type="protein sequence ID" value="MFD0958306.1"/>
    <property type="molecule type" value="Genomic_DNA"/>
</dbReference>
<keyword evidence="1" id="KW-0808">Transferase</keyword>
<dbReference type="Gene3D" id="3.40.50.2000">
    <property type="entry name" value="Glycogen Phosphorylase B"/>
    <property type="match status" value="1"/>
</dbReference>
<dbReference type="SUPFAM" id="SSF53756">
    <property type="entry name" value="UDP-Glycosyltransferase/glycogen phosphorylase"/>
    <property type="match status" value="1"/>
</dbReference>
<dbReference type="GO" id="GO:0016757">
    <property type="term" value="F:glycosyltransferase activity"/>
    <property type="evidence" value="ECO:0007669"/>
    <property type="project" value="UniProtKB-KW"/>
</dbReference>
<sequence>MKVLHLPYGIGMSALSLALRGQGIDATSCSLKEHHYDYMADIRIRFDRASAYKNDQTRQAFFMACLDQYDIFHFHFGETFLPDKSDLNILKQHGKKMVMHHRGSEVRLLTKAQSFNNPYVRVKPSWPEHKIKKNLKLLSTYIDHAIVADHELLPYVEPYYKHVHVVPYAIDAGQYKLNYPSADSIPLIVHAPSNQDIKGTRHVIQAVERLRGEHVPFIFKLIHKIPHTEAIQLYEQATIIVDQLLIGTYANLSMEAMSMGKPVICYVREDLRSKFPPSLPIVSATPDTIYAVLKDLIATPNRWAPLGIQGRQYVEQQHSMEKVAKSLIQIYRRL</sequence>
<protein>
    <submittedName>
        <fullName evidence="1">Glycosyltransferase</fullName>
        <ecNumber evidence="1">2.4.-.-</ecNumber>
    </submittedName>
</protein>
<organism evidence="1 2">
    <name type="scientific">Paenibacillus chungangensis</name>
    <dbReference type="NCBI Taxonomy" id="696535"/>
    <lineage>
        <taxon>Bacteria</taxon>
        <taxon>Bacillati</taxon>
        <taxon>Bacillota</taxon>
        <taxon>Bacilli</taxon>
        <taxon>Bacillales</taxon>
        <taxon>Paenibacillaceae</taxon>
        <taxon>Paenibacillus</taxon>
    </lineage>
</organism>
<keyword evidence="2" id="KW-1185">Reference proteome</keyword>
<proteinExistence type="predicted"/>
<evidence type="ECO:0000313" key="1">
    <source>
        <dbReference type="EMBL" id="MFD0958306.1"/>
    </source>
</evidence>
<dbReference type="Proteomes" id="UP001596989">
    <property type="component" value="Unassembled WGS sequence"/>
</dbReference>
<accession>A0ABW3HLD7</accession>
<evidence type="ECO:0000313" key="2">
    <source>
        <dbReference type="Proteomes" id="UP001596989"/>
    </source>
</evidence>
<reference evidence="2" key="1">
    <citation type="journal article" date="2019" name="Int. J. Syst. Evol. Microbiol.">
        <title>The Global Catalogue of Microorganisms (GCM) 10K type strain sequencing project: providing services to taxonomists for standard genome sequencing and annotation.</title>
        <authorList>
            <consortium name="The Broad Institute Genomics Platform"/>
            <consortium name="The Broad Institute Genome Sequencing Center for Infectious Disease"/>
            <person name="Wu L."/>
            <person name="Ma J."/>
        </authorList>
    </citation>
    <scope>NUCLEOTIDE SEQUENCE [LARGE SCALE GENOMIC DNA]</scope>
    <source>
        <strain evidence="2">CCUG 59129</strain>
    </source>
</reference>